<dbReference type="NCBIfam" id="TIGR01131">
    <property type="entry name" value="ATP_synt_6_or_A"/>
    <property type="match status" value="1"/>
</dbReference>
<dbReference type="GO" id="GO:0005743">
    <property type="term" value="C:mitochondrial inner membrane"/>
    <property type="evidence" value="ECO:0007669"/>
    <property type="project" value="UniProtKB-SubCell"/>
</dbReference>
<dbReference type="InterPro" id="IPR045083">
    <property type="entry name" value="ATP_synth_F0_asu_bact/mt"/>
</dbReference>
<evidence type="ECO:0000256" key="5">
    <source>
        <dbReference type="ARBA" id="ARBA00022692"/>
    </source>
</evidence>
<keyword evidence="9 12" id="KW-0472">Membrane</keyword>
<comment type="subcellular location">
    <subcellularLocation>
        <location evidence="1">Membrane</location>
        <topology evidence="1">Multi-pass membrane protein</topology>
    </subcellularLocation>
    <subcellularLocation>
        <location evidence="11">Mitochondrion inner membrane</location>
        <topology evidence="11">Multi-pass membrane protein</topology>
    </subcellularLocation>
</comment>
<dbReference type="GO" id="GO:0045259">
    <property type="term" value="C:proton-transporting ATP synthase complex"/>
    <property type="evidence" value="ECO:0007669"/>
    <property type="project" value="UniProtKB-KW"/>
</dbReference>
<dbReference type="Gene3D" id="1.20.120.220">
    <property type="entry name" value="ATP synthase, F0 complex, subunit A"/>
    <property type="match status" value="1"/>
</dbReference>
<gene>
    <name evidence="13" type="primary">ATP6</name>
</gene>
<evidence type="ECO:0000313" key="13">
    <source>
        <dbReference type="EMBL" id="AGL11923.1"/>
    </source>
</evidence>
<reference evidence="13" key="1">
    <citation type="submission" date="2013-02" db="EMBL/GenBank/DDBJ databases">
        <title>Variation between mitochondrial genomes of Ricinulei.</title>
        <authorList>
            <person name="Fahrein K."/>
            <person name="Podsiadlowski L."/>
            <person name="Talarico G."/>
        </authorList>
    </citation>
    <scope>NUCLEOTIDE SEQUENCE</scope>
</reference>
<evidence type="ECO:0000256" key="8">
    <source>
        <dbReference type="ARBA" id="ARBA00023065"/>
    </source>
</evidence>
<dbReference type="InterPro" id="IPR000568">
    <property type="entry name" value="ATP_synth_F0_asu"/>
</dbReference>
<keyword evidence="7 12" id="KW-1133">Transmembrane helix</keyword>
<dbReference type="PRINTS" id="PR00123">
    <property type="entry name" value="ATPASEA"/>
</dbReference>
<evidence type="ECO:0000256" key="7">
    <source>
        <dbReference type="ARBA" id="ARBA00022989"/>
    </source>
</evidence>
<feature type="transmembrane region" description="Helical" evidence="12">
    <location>
        <begin position="98"/>
        <end position="117"/>
    </location>
</feature>
<dbReference type="AlphaFoldDB" id="W5R4K8"/>
<keyword evidence="8" id="KW-0406">Ion transport</keyword>
<proteinExistence type="inferred from homology"/>
<name>W5R4K8_9ARAC</name>
<dbReference type="GeneID" id="18267123"/>
<dbReference type="PROSITE" id="PS00449">
    <property type="entry name" value="ATPASE_A"/>
    <property type="match status" value="1"/>
</dbReference>
<evidence type="ECO:0000256" key="10">
    <source>
        <dbReference type="ARBA" id="ARBA00023310"/>
    </source>
</evidence>
<evidence type="ECO:0000256" key="2">
    <source>
        <dbReference type="ARBA" id="ARBA00006810"/>
    </source>
</evidence>
<dbReference type="Pfam" id="PF00119">
    <property type="entry name" value="ATP-synt_A"/>
    <property type="match status" value="1"/>
</dbReference>
<evidence type="ECO:0000256" key="1">
    <source>
        <dbReference type="ARBA" id="ARBA00004141"/>
    </source>
</evidence>
<accession>W5R4K8</accession>
<dbReference type="RefSeq" id="YP_009002061.1">
    <property type="nucleotide sequence ID" value="NC_023450.1"/>
</dbReference>
<evidence type="ECO:0000256" key="6">
    <source>
        <dbReference type="ARBA" id="ARBA00022781"/>
    </source>
</evidence>
<evidence type="ECO:0000256" key="9">
    <source>
        <dbReference type="ARBA" id="ARBA00023136"/>
    </source>
</evidence>
<dbReference type="PANTHER" id="PTHR11410">
    <property type="entry name" value="ATP SYNTHASE SUBUNIT A"/>
    <property type="match status" value="1"/>
</dbReference>
<evidence type="ECO:0000256" key="12">
    <source>
        <dbReference type="SAM" id="Phobius"/>
    </source>
</evidence>
<organism evidence="13">
    <name type="scientific">Cryptocellus narino</name>
    <dbReference type="NCBI Taxonomy" id="1329480"/>
    <lineage>
        <taxon>Eukaryota</taxon>
        <taxon>Metazoa</taxon>
        <taxon>Ecdysozoa</taxon>
        <taxon>Arthropoda</taxon>
        <taxon>Chelicerata</taxon>
        <taxon>Arachnida</taxon>
        <taxon>Ricinulei</taxon>
        <taxon>Ricinoididae</taxon>
        <taxon>Cryptocellus</taxon>
    </lineage>
</organism>
<evidence type="ECO:0000256" key="4">
    <source>
        <dbReference type="ARBA" id="ARBA00022547"/>
    </source>
</evidence>
<dbReference type="InterPro" id="IPR023011">
    <property type="entry name" value="ATP_synth_F0_asu_AS"/>
</dbReference>
<feature type="transmembrane region" description="Helical" evidence="12">
    <location>
        <begin position="196"/>
        <end position="219"/>
    </location>
</feature>
<keyword evidence="4" id="KW-0138">CF(0)</keyword>
<keyword evidence="6" id="KW-0375">Hydrogen ion transport</keyword>
<keyword evidence="10" id="KW-0066">ATP synthesis</keyword>
<dbReference type="GO" id="GO:0046933">
    <property type="term" value="F:proton-transporting ATP synthase activity, rotational mechanism"/>
    <property type="evidence" value="ECO:0007669"/>
    <property type="project" value="TreeGrafter"/>
</dbReference>
<feature type="transmembrane region" description="Helical" evidence="12">
    <location>
        <begin position="69"/>
        <end position="92"/>
    </location>
</feature>
<evidence type="ECO:0000256" key="3">
    <source>
        <dbReference type="ARBA" id="ARBA00022448"/>
    </source>
</evidence>
<dbReference type="InterPro" id="IPR035908">
    <property type="entry name" value="F0_ATP_A_sf"/>
</dbReference>
<feature type="transmembrane region" description="Helical" evidence="12">
    <location>
        <begin position="20"/>
        <end position="39"/>
    </location>
</feature>
<geneLocation type="mitochondrion" evidence="13"/>
<comment type="similarity">
    <text evidence="2">Belongs to the ATPase A chain family.</text>
</comment>
<dbReference type="PANTHER" id="PTHR11410:SF0">
    <property type="entry name" value="ATP SYNTHASE SUBUNIT A"/>
    <property type="match status" value="1"/>
</dbReference>
<dbReference type="CDD" id="cd00310">
    <property type="entry name" value="ATP-synt_Fo_a_6"/>
    <property type="match status" value="1"/>
</dbReference>
<evidence type="ECO:0000256" key="11">
    <source>
        <dbReference type="RuleBase" id="RU004450"/>
    </source>
</evidence>
<protein>
    <recommendedName>
        <fullName evidence="11">ATP synthase subunit a</fullName>
    </recommendedName>
</protein>
<dbReference type="EMBL" id="KC688690">
    <property type="protein sequence ID" value="AGL11923.1"/>
    <property type="molecule type" value="Genomic_DNA"/>
</dbReference>
<keyword evidence="3" id="KW-0813">Transport</keyword>
<keyword evidence="13" id="KW-0496">Mitochondrion</keyword>
<dbReference type="CTD" id="4508"/>
<keyword evidence="5 12" id="KW-0812">Transmembrane</keyword>
<dbReference type="SUPFAM" id="SSF81336">
    <property type="entry name" value="F1F0 ATP synthase subunit A"/>
    <property type="match status" value="1"/>
</dbReference>
<sequence>MMINLFSTFDPATSSLTSLNWISLILPISMMPLSLWSMSSQQQTILKMMSSKINQEIVSMNIKMPKGSLILTFSIFWFIMISNTLGLMPYTFTSTSHLTISLTLALTAWISLNLYGWLKNSNHMMTHTLPMGTPSALMPFMVCIETISNIIRPITLSVRLTANMIAGHLLICLISNTMMNSSFIMCTPIMMAEFMLMLLETAVAFIQSYVFMTLLTLYLDETN</sequence>